<sequence length="149" mass="16016">MPQQQQQMPTRASSNTGELDAGTDSQTSRAATNAATANPTSWTAENETQRQLTQGFTVLQIVPTLEPSQSSSWGRPPRAVERSGSPRKSLTNSPSAPAPAASSEDVLSSSLSWEDFVQVDADCSDIRYRFSSGKLVSVEKLLDDARSQV</sequence>
<evidence type="ECO:0000313" key="2">
    <source>
        <dbReference type="EMBL" id="KAH9822008.1"/>
    </source>
</evidence>
<feature type="region of interest" description="Disordered" evidence="1">
    <location>
        <begin position="63"/>
        <end position="107"/>
    </location>
</feature>
<proteinExistence type="predicted"/>
<dbReference type="EMBL" id="RIBY02002245">
    <property type="protein sequence ID" value="KAH9822008.1"/>
    <property type="molecule type" value="Genomic_DNA"/>
</dbReference>
<feature type="compositionally biased region" description="Low complexity" evidence="1">
    <location>
        <begin position="27"/>
        <end position="44"/>
    </location>
</feature>
<gene>
    <name evidence="2" type="ORF">Tdes44962_MAKER04905</name>
</gene>
<reference evidence="2 3" key="1">
    <citation type="journal article" date="2018" name="IMA Fungus">
        <title>IMA Genome-F 10: Nine draft genome sequences of Claviceps purpurea s.lat., including C. arundinis, C. humidiphila, and C. cf. spartinae, pseudomolecules for the pitch canker pathogen Fusarium circinatum, draft genome of Davidsoniella eucalypti, Grosmannia galeiformis, Quambalaria eucalypti, and Teratosphaeria destructans.</title>
        <authorList>
            <person name="Wingfield B.D."/>
            <person name="Liu M."/>
            <person name="Nguyen H.D."/>
            <person name="Lane F.A."/>
            <person name="Morgan S.W."/>
            <person name="De Vos L."/>
            <person name="Wilken P.M."/>
            <person name="Duong T.A."/>
            <person name="Aylward J."/>
            <person name="Coetzee M.P."/>
            <person name="Dadej K."/>
            <person name="De Beer Z.W."/>
            <person name="Findlay W."/>
            <person name="Havenga M."/>
            <person name="Kolarik M."/>
            <person name="Menzies J.G."/>
            <person name="Naidoo K."/>
            <person name="Pochopski O."/>
            <person name="Shoukouhi P."/>
            <person name="Santana Q.C."/>
            <person name="Seifert K.A."/>
            <person name="Soal N."/>
            <person name="Steenkamp E.T."/>
            <person name="Tatham C.T."/>
            <person name="van der Nest M.A."/>
            <person name="Wingfield M.J."/>
        </authorList>
    </citation>
    <scope>NUCLEOTIDE SEQUENCE [LARGE SCALE GENOMIC DNA]</scope>
    <source>
        <strain evidence="2">CMW44962</strain>
    </source>
</reference>
<organism evidence="2 3">
    <name type="scientific">Teratosphaeria destructans</name>
    <dbReference type="NCBI Taxonomy" id="418781"/>
    <lineage>
        <taxon>Eukaryota</taxon>
        <taxon>Fungi</taxon>
        <taxon>Dikarya</taxon>
        <taxon>Ascomycota</taxon>
        <taxon>Pezizomycotina</taxon>
        <taxon>Dothideomycetes</taxon>
        <taxon>Dothideomycetidae</taxon>
        <taxon>Mycosphaerellales</taxon>
        <taxon>Teratosphaeriaceae</taxon>
        <taxon>Teratosphaeria</taxon>
    </lineage>
</organism>
<feature type="compositionally biased region" description="Low complexity" evidence="1">
    <location>
        <begin position="93"/>
        <end position="107"/>
    </location>
</feature>
<keyword evidence="3" id="KW-1185">Reference proteome</keyword>
<protein>
    <submittedName>
        <fullName evidence="2">Uncharacterized protein</fullName>
    </submittedName>
</protein>
<comment type="caution">
    <text evidence="2">The sequence shown here is derived from an EMBL/GenBank/DDBJ whole genome shotgun (WGS) entry which is preliminary data.</text>
</comment>
<accession>A0A9W7VZK0</accession>
<name>A0A9W7VZK0_9PEZI</name>
<evidence type="ECO:0000256" key="1">
    <source>
        <dbReference type="SAM" id="MobiDB-lite"/>
    </source>
</evidence>
<dbReference type="AlphaFoldDB" id="A0A9W7VZK0"/>
<evidence type="ECO:0000313" key="3">
    <source>
        <dbReference type="Proteomes" id="UP001138500"/>
    </source>
</evidence>
<dbReference type="Proteomes" id="UP001138500">
    <property type="component" value="Unassembled WGS sequence"/>
</dbReference>
<feature type="region of interest" description="Disordered" evidence="1">
    <location>
        <begin position="1"/>
        <end position="50"/>
    </location>
</feature>
<reference evidence="2 3" key="2">
    <citation type="journal article" date="2021" name="Curr. Genet.">
        <title>Genetic response to nitrogen starvation in the aggressive Eucalyptus foliar pathogen Teratosphaeria destructans.</title>
        <authorList>
            <person name="Havenga M."/>
            <person name="Wingfield B.D."/>
            <person name="Wingfield M.J."/>
            <person name="Dreyer L.L."/>
            <person name="Roets F."/>
            <person name="Aylward J."/>
        </authorList>
    </citation>
    <scope>NUCLEOTIDE SEQUENCE [LARGE SCALE GENOMIC DNA]</scope>
    <source>
        <strain evidence="2">CMW44962</strain>
    </source>
</reference>
<feature type="compositionally biased region" description="Polar residues" evidence="1">
    <location>
        <begin position="1"/>
        <end position="17"/>
    </location>
</feature>